<dbReference type="Gene3D" id="3.40.50.720">
    <property type="entry name" value="NAD(P)-binding Rossmann-like Domain"/>
    <property type="match status" value="1"/>
</dbReference>
<dbReference type="Proteomes" id="UP000886740">
    <property type="component" value="Unassembled WGS sequence"/>
</dbReference>
<dbReference type="GO" id="GO:0005975">
    <property type="term" value="P:carbohydrate metabolic process"/>
    <property type="evidence" value="ECO:0007669"/>
    <property type="project" value="UniProtKB-ARBA"/>
</dbReference>
<dbReference type="Pfam" id="PF00106">
    <property type="entry name" value="adh_short"/>
    <property type="match status" value="1"/>
</dbReference>
<keyword evidence="2" id="KW-0560">Oxidoreductase</keyword>
<evidence type="ECO:0000313" key="5">
    <source>
        <dbReference type="Proteomes" id="UP000886740"/>
    </source>
</evidence>
<dbReference type="EMBL" id="DXEL01000070">
    <property type="protein sequence ID" value="HIX75396.1"/>
    <property type="molecule type" value="Genomic_DNA"/>
</dbReference>
<reference evidence="4" key="1">
    <citation type="journal article" date="2021" name="PeerJ">
        <title>Extensive microbial diversity within the chicken gut microbiome revealed by metagenomics and culture.</title>
        <authorList>
            <person name="Gilroy R."/>
            <person name="Ravi A."/>
            <person name="Getino M."/>
            <person name="Pursley I."/>
            <person name="Horton D.L."/>
            <person name="Alikhan N.F."/>
            <person name="Baker D."/>
            <person name="Gharbi K."/>
            <person name="Hall N."/>
            <person name="Watson M."/>
            <person name="Adriaenssens E.M."/>
            <person name="Foster-Nyarko E."/>
            <person name="Jarju S."/>
            <person name="Secka A."/>
            <person name="Antonio M."/>
            <person name="Oren A."/>
            <person name="Chaudhuri R.R."/>
            <person name="La Ragione R."/>
            <person name="Hildebrand F."/>
            <person name="Pallen M.J."/>
        </authorList>
    </citation>
    <scope>NUCLEOTIDE SEQUENCE</scope>
    <source>
        <strain evidence="4">ChiGjej6B6-14162</strain>
    </source>
</reference>
<protein>
    <submittedName>
        <fullName evidence="4">SDR family oxidoreductase</fullName>
    </submittedName>
</protein>
<dbReference type="SUPFAM" id="SSF51735">
    <property type="entry name" value="NAD(P)-binding Rossmann-fold domains"/>
    <property type="match status" value="1"/>
</dbReference>
<dbReference type="PRINTS" id="PR00080">
    <property type="entry name" value="SDRFAMILY"/>
</dbReference>
<evidence type="ECO:0000313" key="4">
    <source>
        <dbReference type="EMBL" id="HIX75396.1"/>
    </source>
</evidence>
<dbReference type="PANTHER" id="PTHR42760">
    <property type="entry name" value="SHORT-CHAIN DEHYDROGENASES/REDUCTASES FAMILY MEMBER"/>
    <property type="match status" value="1"/>
</dbReference>
<evidence type="ECO:0000256" key="3">
    <source>
        <dbReference type="RuleBase" id="RU000363"/>
    </source>
</evidence>
<dbReference type="FunFam" id="3.40.50.720:FF:000240">
    <property type="entry name" value="SDR family oxidoreductase"/>
    <property type="match status" value="1"/>
</dbReference>
<sequence>MKNLFSVKDKVVVITGAAGILGTAMTRHFAEEGAKVVVLDRNEAAGNRLVDEVNAKGQTALYLYSDVLDKPTLESNYQAIMDRFGQIDVLINAAGGNMAGATIAPDKTIFDLDLEAVRKVVDLNLFGTILPTMVFARAMVERKEGSIINVSSESALRPLTRVAGYGVAKAAVVNFTKYMCGELATKFGPGLRVNAIAPGFFLTEQNRTLLTNPDGSLTPRAETIIAHTPYGRFGEPEELLGTLQWLASDASRFVSGTLTVIDGGFDAFSI</sequence>
<evidence type="ECO:0000256" key="2">
    <source>
        <dbReference type="ARBA" id="ARBA00023002"/>
    </source>
</evidence>
<dbReference type="AlphaFoldDB" id="A0A9D1XA73"/>
<dbReference type="PANTHER" id="PTHR42760:SF115">
    <property type="entry name" value="3-OXOACYL-[ACYL-CARRIER-PROTEIN] REDUCTASE FABG"/>
    <property type="match status" value="1"/>
</dbReference>
<comment type="caution">
    <text evidence="4">The sequence shown here is derived from an EMBL/GenBank/DDBJ whole genome shotgun (WGS) entry which is preliminary data.</text>
</comment>
<dbReference type="PRINTS" id="PR00081">
    <property type="entry name" value="GDHRDH"/>
</dbReference>
<reference evidence="4" key="2">
    <citation type="submission" date="2021-04" db="EMBL/GenBank/DDBJ databases">
        <authorList>
            <person name="Gilroy R."/>
        </authorList>
    </citation>
    <scope>NUCLEOTIDE SEQUENCE</scope>
    <source>
        <strain evidence="4">ChiGjej6B6-14162</strain>
    </source>
</reference>
<name>A0A9D1XA73_9BACT</name>
<dbReference type="GO" id="GO:0016616">
    <property type="term" value="F:oxidoreductase activity, acting on the CH-OH group of donors, NAD or NADP as acceptor"/>
    <property type="evidence" value="ECO:0007669"/>
    <property type="project" value="UniProtKB-ARBA"/>
</dbReference>
<comment type="similarity">
    <text evidence="1 3">Belongs to the short-chain dehydrogenases/reductases (SDR) family.</text>
</comment>
<dbReference type="InterPro" id="IPR002347">
    <property type="entry name" value="SDR_fam"/>
</dbReference>
<dbReference type="InterPro" id="IPR036291">
    <property type="entry name" value="NAD(P)-bd_dom_sf"/>
</dbReference>
<gene>
    <name evidence="4" type="ORF">H9977_10255</name>
</gene>
<accession>A0A9D1XA73</accession>
<organism evidence="4 5">
    <name type="scientific">Candidatus Parabacteroides intestinipullorum</name>
    <dbReference type="NCBI Taxonomy" id="2838723"/>
    <lineage>
        <taxon>Bacteria</taxon>
        <taxon>Pseudomonadati</taxon>
        <taxon>Bacteroidota</taxon>
        <taxon>Bacteroidia</taxon>
        <taxon>Bacteroidales</taxon>
        <taxon>Tannerellaceae</taxon>
        <taxon>Parabacteroides</taxon>
    </lineage>
</organism>
<proteinExistence type="inferred from homology"/>
<dbReference type="NCBIfam" id="NF006132">
    <property type="entry name" value="PRK08277.1"/>
    <property type="match status" value="1"/>
</dbReference>
<evidence type="ECO:0000256" key="1">
    <source>
        <dbReference type="ARBA" id="ARBA00006484"/>
    </source>
</evidence>